<dbReference type="OrthoDB" id="9801824at2"/>
<dbReference type="Gene3D" id="3.30.460.10">
    <property type="entry name" value="Beta Polymerase, domain 2"/>
    <property type="match status" value="1"/>
</dbReference>
<evidence type="ECO:0000259" key="2">
    <source>
        <dbReference type="SMART" id="SM00954"/>
    </source>
</evidence>
<dbReference type="CDD" id="cd05399">
    <property type="entry name" value="NT_Rel-Spo_like"/>
    <property type="match status" value="1"/>
</dbReference>
<dbReference type="GeneID" id="93300130"/>
<gene>
    <name evidence="4" type="ORF">BEH84_01759</name>
    <name evidence="5" type="ORF">BEI59_15555</name>
    <name evidence="3" type="ORF">BEI61_00992</name>
    <name evidence="6" type="ORF">BEI63_12395</name>
</gene>
<dbReference type="PANTHER" id="PTHR41773:SF1">
    <property type="entry name" value="RELA_SPOT DOMAIN-CONTAINING PROTEIN"/>
    <property type="match status" value="1"/>
</dbReference>
<proteinExistence type="predicted"/>
<feature type="domain" description="RelA/SpoT" evidence="2">
    <location>
        <begin position="44"/>
        <end position="181"/>
    </location>
</feature>
<evidence type="ECO:0000313" key="4">
    <source>
        <dbReference type="EMBL" id="ODM14038.1"/>
    </source>
</evidence>
<evidence type="ECO:0000313" key="6">
    <source>
        <dbReference type="EMBL" id="ODR56972.1"/>
    </source>
</evidence>
<reference evidence="5 8" key="3">
    <citation type="submission" date="2016-08" db="EMBL/GenBank/DDBJ databases">
        <authorList>
            <person name="Seilhamer J.J."/>
        </authorList>
    </citation>
    <scope>NUCLEOTIDE SEQUENCE [LARGE SCALE GENOMIC DNA]</scope>
    <source>
        <strain evidence="5 8">NML150140-1</strain>
    </source>
</reference>
<evidence type="ECO:0000313" key="7">
    <source>
        <dbReference type="Proteomes" id="UP000094067"/>
    </source>
</evidence>
<dbReference type="EMBL" id="MCGI01000001">
    <property type="protein sequence ID" value="ODM14038.1"/>
    <property type="molecule type" value="Genomic_DNA"/>
</dbReference>
<name>A0A1E3UGC3_9FIRM</name>
<dbReference type="UniPathway" id="UPA00908">
    <property type="reaction ID" value="UER00884"/>
</dbReference>
<sequence>MDLINQFIENYKKKIKFYETAGRIAADMLEDSLRSSGIRAMVTSRAKSPGRLKIKVSQRNEKRETPYKNMGEIYADIADLSGVRVSLYFPGDRAKADRVINNLFAVAETKKFPVQSKQPSYNKRFSGYWATHYRASMKEESLEKSKLKYAPVRLEIQVASVLMHAWSEVEHDLVYKPLQGTLSDEELSILDELNGLVLSGEIALERLQAAGNERIQSKNTAFNNQYDLAAYLYNYLSTRYKRFDIEPRMGNVELLLRLMGRLKIANVKELEPILKSTKLVNDKRTITEQLIDQIICGNEKRYHLYRELRAPGEKLAKDQFQAMEYFMKPWISLETVLGRLTLKSNPKARGTFNVNSLKRMKVLSKESLDKVVALRNARNGLVHGIEYPTTAAMIKMGDDVRSILSQLSDAPQNT</sequence>
<evidence type="ECO:0000313" key="10">
    <source>
        <dbReference type="Proteomes" id="UP000095003"/>
    </source>
</evidence>
<evidence type="ECO:0000313" key="5">
    <source>
        <dbReference type="EMBL" id="ODR50278.1"/>
    </source>
</evidence>
<dbReference type="Pfam" id="PF04607">
    <property type="entry name" value="RelA_SpoT"/>
    <property type="match status" value="1"/>
</dbReference>
<keyword evidence="9" id="KW-1185">Reference proteome</keyword>
<dbReference type="Proteomes" id="UP000094271">
    <property type="component" value="Unassembled WGS sequence"/>
</dbReference>
<dbReference type="RefSeq" id="WP_069151486.1">
    <property type="nucleotide sequence ID" value="NZ_BAABXS010000002.1"/>
</dbReference>
<comment type="pathway">
    <text evidence="1">Purine metabolism; ppGpp biosynthesis; ppGpp from GTP: step 1/2.</text>
</comment>
<dbReference type="Proteomes" id="UP000095003">
    <property type="component" value="Unassembled WGS sequence"/>
</dbReference>
<dbReference type="PATRIC" id="fig|1432052.3.peg.1925"/>
<dbReference type="EMBL" id="MCGH01000002">
    <property type="protein sequence ID" value="ODM05109.1"/>
    <property type="molecule type" value="Genomic_DNA"/>
</dbReference>
<evidence type="ECO:0000313" key="8">
    <source>
        <dbReference type="Proteomes" id="UP000094271"/>
    </source>
</evidence>
<dbReference type="SUPFAM" id="SSF81301">
    <property type="entry name" value="Nucleotidyltransferase"/>
    <property type="match status" value="1"/>
</dbReference>
<dbReference type="SMART" id="SM00954">
    <property type="entry name" value="RelA_SpoT"/>
    <property type="match status" value="1"/>
</dbReference>
<organism evidence="5 8">
    <name type="scientific">Eisenbergiella tayi</name>
    <dbReference type="NCBI Taxonomy" id="1432052"/>
    <lineage>
        <taxon>Bacteria</taxon>
        <taxon>Bacillati</taxon>
        <taxon>Bacillota</taxon>
        <taxon>Clostridia</taxon>
        <taxon>Lachnospirales</taxon>
        <taxon>Lachnospiraceae</taxon>
        <taxon>Eisenbergiella</taxon>
    </lineage>
</organism>
<dbReference type="GO" id="GO:0015970">
    <property type="term" value="P:guanosine tetraphosphate biosynthetic process"/>
    <property type="evidence" value="ECO:0007669"/>
    <property type="project" value="UniProtKB-UniPathway"/>
</dbReference>
<dbReference type="PANTHER" id="PTHR41773">
    <property type="entry name" value="GTP PYROPHOSPHATASE-RELATED"/>
    <property type="match status" value="1"/>
</dbReference>
<dbReference type="InterPro" id="IPR043519">
    <property type="entry name" value="NT_sf"/>
</dbReference>
<dbReference type="EMBL" id="MEHA01000011">
    <property type="protein sequence ID" value="ODR50278.1"/>
    <property type="molecule type" value="Genomic_DNA"/>
</dbReference>
<protein>
    <submittedName>
        <fullName evidence="5">RelA/SpoT protein</fullName>
    </submittedName>
</protein>
<dbReference type="EMBL" id="MEHD01000022">
    <property type="protein sequence ID" value="ODR56972.1"/>
    <property type="molecule type" value="Genomic_DNA"/>
</dbReference>
<accession>A0A1E3UGC3</accession>
<dbReference type="AlphaFoldDB" id="A0A1E3UGC3"/>
<evidence type="ECO:0000313" key="9">
    <source>
        <dbReference type="Proteomes" id="UP000094869"/>
    </source>
</evidence>
<dbReference type="Proteomes" id="UP000094869">
    <property type="component" value="Unassembled WGS sequence"/>
</dbReference>
<reference evidence="7 10" key="1">
    <citation type="submission" date="2016-07" db="EMBL/GenBank/DDBJ databases">
        <title>Characterization of isolates of Eisenbergiella tayi derived from blood cultures, using whole genome sequencing.</title>
        <authorList>
            <person name="Burdz T."/>
            <person name="Wiebe D."/>
            <person name="Huynh C."/>
            <person name="Bernard K."/>
        </authorList>
    </citation>
    <scope>NUCLEOTIDE SEQUENCE [LARGE SCALE GENOMIC DNA]</scope>
    <source>
        <strain evidence="3 7">NML 110608</strain>
        <strain evidence="4 10">NML 120489</strain>
    </source>
</reference>
<comment type="caution">
    <text evidence="5">The sequence shown here is derived from an EMBL/GenBank/DDBJ whole genome shotgun (WGS) entry which is preliminary data.</text>
</comment>
<dbReference type="Proteomes" id="UP000094067">
    <property type="component" value="Unassembled WGS sequence"/>
</dbReference>
<evidence type="ECO:0000313" key="3">
    <source>
        <dbReference type="EMBL" id="ODM05109.1"/>
    </source>
</evidence>
<evidence type="ECO:0000256" key="1">
    <source>
        <dbReference type="ARBA" id="ARBA00004976"/>
    </source>
</evidence>
<dbReference type="InterPro" id="IPR007685">
    <property type="entry name" value="RelA_SpoT"/>
</dbReference>
<reference evidence="6 9" key="2">
    <citation type="submission" date="2016-08" db="EMBL/GenBank/DDBJ databases">
        <title>Characterization of Isolates of Eisenbergiella tayi Derived from Blood Cultures, Using Whole Genome Sequencing.</title>
        <authorList>
            <person name="Bernier A.-M."/>
            <person name="Burdz T."/>
            <person name="Wiebe D."/>
            <person name="Bernard K."/>
        </authorList>
    </citation>
    <scope>NUCLEOTIDE SEQUENCE [LARGE SCALE GENOMIC DNA]</scope>
    <source>
        <strain evidence="6 9">NML120146</strain>
    </source>
</reference>